<reference evidence="4" key="1">
    <citation type="submission" date="2021-12" db="EMBL/GenBank/DDBJ databases">
        <authorList>
            <person name="Rodrigo-Torres L."/>
            <person name="Arahal R. D."/>
            <person name="Lucena T."/>
        </authorList>
    </citation>
    <scope>NUCLEOTIDE SEQUENCE</scope>
    <source>
        <strain evidence="4">CECT 8226</strain>
    </source>
</reference>
<evidence type="ECO:0000313" key="4">
    <source>
        <dbReference type="EMBL" id="CAH0524618.1"/>
    </source>
</evidence>
<sequence>MKSLIYKIFFVVILQLLAGCNKSMIYYLDPVYRKSVNNLKATSVYFMSVETMFTDPMVRRTAVAAQNGDISELERLISQGVDINTLGTSNATILFCALLNKDSFEYLLKQGANPNVQFKSGGSVIHAAAVLESTALLELVLRYGGDPNIKDLVLGETPLFSAVLVDNAEAIRVLIEYGADTSVYADDLLAGELFGNSPLIFALYVEHVDSFAMLVEMGADIYQMDKNWGVPVAQAAKDLNSMLERPSEELKQIIQLIENKQKELEGEYVE</sequence>
<evidence type="ECO:0008006" key="6">
    <source>
        <dbReference type="Google" id="ProtNLM"/>
    </source>
</evidence>
<dbReference type="InterPro" id="IPR036770">
    <property type="entry name" value="Ankyrin_rpt-contain_sf"/>
</dbReference>
<comment type="caution">
    <text evidence="4">The sequence shown here is derived from an EMBL/GenBank/DDBJ whole genome shotgun (WGS) entry which is preliminary data.</text>
</comment>
<dbReference type="SMART" id="SM00248">
    <property type="entry name" value="ANK"/>
    <property type="match status" value="4"/>
</dbReference>
<keyword evidence="5" id="KW-1185">Reference proteome</keyword>
<organism evidence="4 5">
    <name type="scientific">Vibrio hippocampi</name>
    <dbReference type="NCBI Taxonomy" id="654686"/>
    <lineage>
        <taxon>Bacteria</taxon>
        <taxon>Pseudomonadati</taxon>
        <taxon>Pseudomonadota</taxon>
        <taxon>Gammaproteobacteria</taxon>
        <taxon>Vibrionales</taxon>
        <taxon>Vibrionaceae</taxon>
        <taxon>Vibrio</taxon>
    </lineage>
</organism>
<evidence type="ECO:0000313" key="5">
    <source>
        <dbReference type="Proteomes" id="UP000838160"/>
    </source>
</evidence>
<proteinExistence type="predicted"/>
<protein>
    <recommendedName>
        <fullName evidence="6">Ankyrin repeat domain-containing protein</fullName>
    </recommendedName>
</protein>
<feature type="repeat" description="ANK" evidence="3">
    <location>
        <begin position="120"/>
        <end position="152"/>
    </location>
</feature>
<keyword evidence="2 3" id="KW-0040">ANK repeat</keyword>
<dbReference type="PROSITE" id="PS51257">
    <property type="entry name" value="PROKAR_LIPOPROTEIN"/>
    <property type="match status" value="1"/>
</dbReference>
<dbReference type="Pfam" id="PF12796">
    <property type="entry name" value="Ank_2"/>
    <property type="match status" value="1"/>
</dbReference>
<accession>A0ABN8DCV6</accession>
<keyword evidence="1" id="KW-0677">Repeat</keyword>
<evidence type="ECO:0000256" key="2">
    <source>
        <dbReference type="ARBA" id="ARBA00023043"/>
    </source>
</evidence>
<dbReference type="PANTHER" id="PTHR24171">
    <property type="entry name" value="ANKYRIN REPEAT DOMAIN-CONTAINING PROTEIN 39-RELATED"/>
    <property type="match status" value="1"/>
</dbReference>
<evidence type="ECO:0000256" key="3">
    <source>
        <dbReference type="PROSITE-ProRule" id="PRU00023"/>
    </source>
</evidence>
<dbReference type="PANTHER" id="PTHR24171:SF9">
    <property type="entry name" value="ANKYRIN REPEAT DOMAIN-CONTAINING PROTEIN 39"/>
    <property type="match status" value="1"/>
</dbReference>
<dbReference type="SUPFAM" id="SSF48403">
    <property type="entry name" value="Ankyrin repeat"/>
    <property type="match status" value="1"/>
</dbReference>
<gene>
    <name evidence="4" type="ORF">VHP8226_00466</name>
</gene>
<dbReference type="PROSITE" id="PS50297">
    <property type="entry name" value="ANK_REP_REGION"/>
    <property type="match status" value="1"/>
</dbReference>
<evidence type="ECO:0000256" key="1">
    <source>
        <dbReference type="ARBA" id="ARBA00022737"/>
    </source>
</evidence>
<dbReference type="InterPro" id="IPR002110">
    <property type="entry name" value="Ankyrin_rpt"/>
</dbReference>
<dbReference type="PROSITE" id="PS50088">
    <property type="entry name" value="ANK_REPEAT"/>
    <property type="match status" value="3"/>
</dbReference>
<dbReference type="EMBL" id="CAKLCM010000001">
    <property type="protein sequence ID" value="CAH0524618.1"/>
    <property type="molecule type" value="Genomic_DNA"/>
</dbReference>
<dbReference type="Gene3D" id="1.25.40.20">
    <property type="entry name" value="Ankyrin repeat-containing domain"/>
    <property type="match status" value="2"/>
</dbReference>
<dbReference type="RefSeq" id="WP_237483510.1">
    <property type="nucleotide sequence ID" value="NZ_CAKLCM010000001.1"/>
</dbReference>
<feature type="repeat" description="ANK" evidence="3">
    <location>
        <begin position="154"/>
        <end position="186"/>
    </location>
</feature>
<feature type="repeat" description="ANK" evidence="3">
    <location>
        <begin position="194"/>
        <end position="226"/>
    </location>
</feature>
<dbReference type="Proteomes" id="UP000838160">
    <property type="component" value="Unassembled WGS sequence"/>
</dbReference>
<name>A0ABN8DCV6_9VIBR</name>